<sequence length="165" mass="18031">PFGHLISSFQNTSSSAFVNQSIKASAPCLIVSSETKSLVFFTRVMAFPRTFLSESFALFVSCLASFPRLSLCSLVTLLPSTSGFRFIPHSLMALVAASVAYEPDQKVKGEICAILILRFFPISSFSSLRLMMSSTKAALMLTRACGCPFPLAVINQWKHTTLFLS</sequence>
<reference evidence="2" key="2">
    <citation type="journal article" date="2007" name="PLoS Biol.">
        <title>Survey sequencing and comparative analysis of the elephant shark (Callorhinchus milii) genome.</title>
        <authorList>
            <person name="Venkatesh B."/>
            <person name="Kirkness E.F."/>
            <person name="Loh Y.H."/>
            <person name="Halpern A.L."/>
            <person name="Lee A.P."/>
            <person name="Johnson J."/>
            <person name="Dandona N."/>
            <person name="Viswanathan L.D."/>
            <person name="Tay A."/>
            <person name="Venter J.C."/>
            <person name="Strausberg R.L."/>
            <person name="Brenner S."/>
        </authorList>
    </citation>
    <scope>NUCLEOTIDE SEQUENCE [LARGE SCALE GENOMIC DNA]</scope>
</reference>
<keyword evidence="2" id="KW-1185">Reference proteome</keyword>
<accession>A0A4W3JMQ5</accession>
<reference evidence="2" key="3">
    <citation type="journal article" date="2014" name="Nature">
        <title>Elephant shark genome provides unique insights into gnathostome evolution.</title>
        <authorList>
            <consortium name="International Elephant Shark Genome Sequencing Consortium"/>
            <person name="Venkatesh B."/>
            <person name="Lee A.P."/>
            <person name="Ravi V."/>
            <person name="Maurya A.K."/>
            <person name="Lian M.M."/>
            <person name="Swann J.B."/>
            <person name="Ohta Y."/>
            <person name="Flajnik M.F."/>
            <person name="Sutoh Y."/>
            <person name="Kasahara M."/>
            <person name="Hoon S."/>
            <person name="Gangu V."/>
            <person name="Roy S.W."/>
            <person name="Irimia M."/>
            <person name="Korzh V."/>
            <person name="Kondrychyn I."/>
            <person name="Lim Z.W."/>
            <person name="Tay B.H."/>
            <person name="Tohari S."/>
            <person name="Kong K.W."/>
            <person name="Ho S."/>
            <person name="Lorente-Galdos B."/>
            <person name="Quilez J."/>
            <person name="Marques-Bonet T."/>
            <person name="Raney B.J."/>
            <person name="Ingham P.W."/>
            <person name="Tay A."/>
            <person name="Hillier L.W."/>
            <person name="Minx P."/>
            <person name="Boehm T."/>
            <person name="Wilson R.K."/>
            <person name="Brenner S."/>
            <person name="Warren W.C."/>
        </authorList>
    </citation>
    <scope>NUCLEOTIDE SEQUENCE [LARGE SCALE GENOMIC DNA]</scope>
</reference>
<protein>
    <submittedName>
        <fullName evidence="1">Uncharacterized protein</fullName>
    </submittedName>
</protein>
<organism evidence="1 2">
    <name type="scientific">Callorhinchus milii</name>
    <name type="common">Ghost shark</name>
    <dbReference type="NCBI Taxonomy" id="7868"/>
    <lineage>
        <taxon>Eukaryota</taxon>
        <taxon>Metazoa</taxon>
        <taxon>Chordata</taxon>
        <taxon>Craniata</taxon>
        <taxon>Vertebrata</taxon>
        <taxon>Chondrichthyes</taxon>
        <taxon>Holocephali</taxon>
        <taxon>Chimaeriformes</taxon>
        <taxon>Callorhinchidae</taxon>
        <taxon>Callorhinchus</taxon>
    </lineage>
</organism>
<dbReference type="Proteomes" id="UP000314986">
    <property type="component" value="Unassembled WGS sequence"/>
</dbReference>
<evidence type="ECO:0000313" key="2">
    <source>
        <dbReference type="Proteomes" id="UP000314986"/>
    </source>
</evidence>
<reference evidence="1" key="5">
    <citation type="submission" date="2025-09" db="UniProtKB">
        <authorList>
            <consortium name="Ensembl"/>
        </authorList>
    </citation>
    <scope>IDENTIFICATION</scope>
</reference>
<reference evidence="2" key="1">
    <citation type="journal article" date="2006" name="Science">
        <title>Ancient noncoding elements conserved in the human genome.</title>
        <authorList>
            <person name="Venkatesh B."/>
            <person name="Kirkness E.F."/>
            <person name="Loh Y.H."/>
            <person name="Halpern A.L."/>
            <person name="Lee A.P."/>
            <person name="Johnson J."/>
            <person name="Dandona N."/>
            <person name="Viswanathan L.D."/>
            <person name="Tay A."/>
            <person name="Venter J.C."/>
            <person name="Strausberg R.L."/>
            <person name="Brenner S."/>
        </authorList>
    </citation>
    <scope>NUCLEOTIDE SEQUENCE [LARGE SCALE GENOMIC DNA]</scope>
</reference>
<dbReference type="OMA" id="VWDCPFP"/>
<dbReference type="AlphaFoldDB" id="A0A4W3JMQ5"/>
<dbReference type="Ensembl" id="ENSCMIT00000033871.1">
    <property type="protein sequence ID" value="ENSCMIP00000033365.1"/>
    <property type="gene ID" value="ENSCMIG00000014236.1"/>
</dbReference>
<dbReference type="InParanoid" id="A0A4W3JMQ5"/>
<evidence type="ECO:0000313" key="1">
    <source>
        <dbReference type="Ensembl" id="ENSCMIP00000033365.1"/>
    </source>
</evidence>
<name>A0A4W3JMQ5_CALMI</name>
<reference evidence="1" key="4">
    <citation type="submission" date="2025-08" db="UniProtKB">
        <authorList>
            <consortium name="Ensembl"/>
        </authorList>
    </citation>
    <scope>IDENTIFICATION</scope>
</reference>
<proteinExistence type="predicted"/>
<dbReference type="GeneTree" id="ENSGT00910000145076"/>